<comment type="caution">
    <text evidence="3">The sequence shown here is derived from an EMBL/GenBank/DDBJ whole genome shotgun (WGS) entry which is preliminary data.</text>
</comment>
<evidence type="ECO:0000256" key="1">
    <source>
        <dbReference type="SAM" id="MobiDB-lite"/>
    </source>
</evidence>
<evidence type="ECO:0000313" key="3">
    <source>
        <dbReference type="EMBL" id="KAK4886536.1"/>
    </source>
</evidence>
<name>A0AAN7PQB3_9COLE</name>
<feature type="compositionally biased region" description="Basic residues" evidence="1">
    <location>
        <begin position="145"/>
        <end position="154"/>
    </location>
</feature>
<dbReference type="Proteomes" id="UP001353858">
    <property type="component" value="Unassembled WGS sequence"/>
</dbReference>
<keyword evidence="4" id="KW-1185">Reference proteome</keyword>
<organism evidence="3 4">
    <name type="scientific">Aquatica leii</name>
    <dbReference type="NCBI Taxonomy" id="1421715"/>
    <lineage>
        <taxon>Eukaryota</taxon>
        <taxon>Metazoa</taxon>
        <taxon>Ecdysozoa</taxon>
        <taxon>Arthropoda</taxon>
        <taxon>Hexapoda</taxon>
        <taxon>Insecta</taxon>
        <taxon>Pterygota</taxon>
        <taxon>Neoptera</taxon>
        <taxon>Endopterygota</taxon>
        <taxon>Coleoptera</taxon>
        <taxon>Polyphaga</taxon>
        <taxon>Elateriformia</taxon>
        <taxon>Elateroidea</taxon>
        <taxon>Lampyridae</taxon>
        <taxon>Luciolinae</taxon>
        <taxon>Aquatica</taxon>
    </lineage>
</organism>
<dbReference type="InterPro" id="IPR032071">
    <property type="entry name" value="DUF4806"/>
</dbReference>
<feature type="region of interest" description="Disordered" evidence="1">
    <location>
        <begin position="137"/>
        <end position="179"/>
    </location>
</feature>
<protein>
    <recommendedName>
        <fullName evidence="2">DUF4806 domain-containing protein</fullName>
    </recommendedName>
</protein>
<accession>A0AAN7PQB3</accession>
<evidence type="ECO:0000259" key="2">
    <source>
        <dbReference type="Pfam" id="PF16064"/>
    </source>
</evidence>
<dbReference type="Pfam" id="PF16064">
    <property type="entry name" value="DUF4806"/>
    <property type="match status" value="1"/>
</dbReference>
<dbReference type="PANTHER" id="PTHR34153:SF2">
    <property type="entry name" value="SI:CH211-262H13.3-RELATED"/>
    <property type="match status" value="1"/>
</dbReference>
<reference evidence="4" key="1">
    <citation type="submission" date="2023-01" db="EMBL/GenBank/DDBJ databases">
        <title>Key to firefly adult light organ development and bioluminescence: homeobox transcription factors regulate luciferase expression and transportation to peroxisome.</title>
        <authorList>
            <person name="Fu X."/>
        </authorList>
    </citation>
    <scope>NUCLEOTIDE SEQUENCE [LARGE SCALE GENOMIC DNA]</scope>
</reference>
<sequence length="451" mass="52134">MNYGLIQCKYDALHFIKQSRSHIHYWKAQNQVLKADQRKELDKKFQAVEEELELRKQQEGQRQNIKKPILPQLSANEICWPRCPVQIEINKAIAAATAPQANWTTYRILKIFGSAKSYVDGIRKLKLAEKFSDVDSNSDIDEYSKKKRQSKAKKQMIDSDDEDEQLQRKSKILPPPPRPTILIKNIAGLKSASSSENIEVPQVNDSSDVDDEENSEWITVENTFSQSCEAPQQSVQSNTNIFKQVNKIETKADRLDMVREEVRSLISNRDSPIEYGKGSKIDHIPLRSMEQLQQMERELENSEYYKNMVTFLKGIDKGYSINDATTMIIKRLFINDLAVKYTFGGYKKNKGCFRELCIHKVILKVVHFHFSESTKQEINKAIEKWLIQANLRTKNKRKMSQISLTQRELEAEIQQILFNEDSDVSDVDPFEDSGSDWGEDNLKVESNIDSE</sequence>
<dbReference type="AlphaFoldDB" id="A0AAN7PQB3"/>
<feature type="domain" description="DUF4806" evidence="2">
    <location>
        <begin position="283"/>
        <end position="350"/>
    </location>
</feature>
<gene>
    <name evidence="3" type="ORF">RN001_002807</name>
</gene>
<feature type="compositionally biased region" description="Acidic residues" evidence="1">
    <location>
        <begin position="420"/>
        <end position="439"/>
    </location>
</feature>
<dbReference type="PANTHER" id="PTHR34153">
    <property type="entry name" value="SI:CH211-262H13.3-RELATED-RELATED"/>
    <property type="match status" value="1"/>
</dbReference>
<proteinExistence type="predicted"/>
<feature type="region of interest" description="Disordered" evidence="1">
    <location>
        <begin position="420"/>
        <end position="451"/>
    </location>
</feature>
<dbReference type="EMBL" id="JARPUR010000001">
    <property type="protein sequence ID" value="KAK4886536.1"/>
    <property type="molecule type" value="Genomic_DNA"/>
</dbReference>
<evidence type="ECO:0000313" key="4">
    <source>
        <dbReference type="Proteomes" id="UP001353858"/>
    </source>
</evidence>